<feature type="domain" description="Sigma-54 factor interaction" evidence="6">
    <location>
        <begin position="155"/>
        <end position="384"/>
    </location>
</feature>
<proteinExistence type="predicted"/>
<dbReference type="InterPro" id="IPR027417">
    <property type="entry name" value="P-loop_NTPase"/>
</dbReference>
<dbReference type="SMART" id="SM00382">
    <property type="entry name" value="AAA"/>
    <property type="match status" value="1"/>
</dbReference>
<keyword evidence="3" id="KW-0805">Transcription regulation</keyword>
<dbReference type="EMBL" id="JAESIY010000007">
    <property type="protein sequence ID" value="MBL3657363.1"/>
    <property type="molecule type" value="Genomic_DNA"/>
</dbReference>
<dbReference type="PRINTS" id="PR01590">
    <property type="entry name" value="HTHFIS"/>
</dbReference>
<dbReference type="PROSITE" id="PS00688">
    <property type="entry name" value="SIGMA54_INTERACT_3"/>
    <property type="match status" value="1"/>
</dbReference>
<dbReference type="Pfam" id="PF02954">
    <property type="entry name" value="HTH_8"/>
    <property type="match status" value="1"/>
</dbReference>
<dbReference type="InterPro" id="IPR058031">
    <property type="entry name" value="AAA_lid_NorR"/>
</dbReference>
<dbReference type="RefSeq" id="WP_202245140.1">
    <property type="nucleotide sequence ID" value="NZ_JAESIY010000007.1"/>
</dbReference>
<dbReference type="GO" id="GO:0005524">
    <property type="term" value="F:ATP binding"/>
    <property type="evidence" value="ECO:0007669"/>
    <property type="project" value="UniProtKB-KW"/>
</dbReference>
<dbReference type="CDD" id="cd00156">
    <property type="entry name" value="REC"/>
    <property type="match status" value="1"/>
</dbReference>
<dbReference type="SMART" id="SM00448">
    <property type="entry name" value="REC"/>
    <property type="match status" value="1"/>
</dbReference>
<dbReference type="Gene3D" id="3.40.50.300">
    <property type="entry name" value="P-loop containing nucleotide triphosphate hydrolases"/>
    <property type="match status" value="1"/>
</dbReference>
<evidence type="ECO:0000313" key="8">
    <source>
        <dbReference type="EMBL" id="MBL3657363.1"/>
    </source>
</evidence>
<dbReference type="SUPFAM" id="SSF52540">
    <property type="entry name" value="P-loop containing nucleoside triphosphate hydrolases"/>
    <property type="match status" value="1"/>
</dbReference>
<dbReference type="Pfam" id="PF00158">
    <property type="entry name" value="Sigma54_activat"/>
    <property type="match status" value="1"/>
</dbReference>
<dbReference type="PANTHER" id="PTHR32071:SF113">
    <property type="entry name" value="ALGINATE BIOSYNTHESIS TRANSCRIPTIONAL REGULATORY PROTEIN ALGB"/>
    <property type="match status" value="1"/>
</dbReference>
<evidence type="ECO:0000259" key="7">
    <source>
        <dbReference type="PROSITE" id="PS50110"/>
    </source>
</evidence>
<feature type="modified residue" description="4-aspartylphosphate" evidence="5">
    <location>
        <position position="55"/>
    </location>
</feature>
<comment type="caution">
    <text evidence="8">The sequence shown here is derived from an EMBL/GenBank/DDBJ whole genome shotgun (WGS) entry which is preliminary data.</text>
</comment>
<keyword evidence="9" id="KW-1185">Reference proteome</keyword>
<sequence length="455" mass="50965">MKKKATILILDDDDDVLITAKMILRAHYQKIITENSPKSLESLLKKEPVDIIILDMNFKVGATSGNEGLFWLRKIKELSPATLVIMNTAYGDIQLAVDCMKEGATDFLVKPWEKEKLLATVNTVYQLALSEKKIERLTETKTVLHQDLSDQMGQMIGSSEAMKKVYDAIKKVAATDANVLILGENGTGKELVARAIHQLSKRKSEAFIKVDLGAISDNLFESELFGHTKGAFTDAKTDKPGRFEIADQGSLFLDEIGNITLAHQAKLLSVLQNRQITRVGSNQSTAIDIRLISATNKNINEMVDQEQFREDLVYRINTIEISLPPLRERRGDISLLINHFIKKYGSKYDKKSLSVNDEVMSKLSQYPWPGNVRELQHAVERAVIMSADGTLTEDDFLTKKTVTFNVNEASLNVEDVEKQTIKQALEKSGGNLTKAAKTLGLGRSTLYRKMNKYRL</sequence>
<evidence type="ECO:0000256" key="1">
    <source>
        <dbReference type="ARBA" id="ARBA00022741"/>
    </source>
</evidence>
<dbReference type="InterPro" id="IPR009057">
    <property type="entry name" value="Homeodomain-like_sf"/>
</dbReference>
<evidence type="ECO:0000256" key="2">
    <source>
        <dbReference type="ARBA" id="ARBA00022840"/>
    </source>
</evidence>
<dbReference type="CDD" id="cd00009">
    <property type="entry name" value="AAA"/>
    <property type="match status" value="1"/>
</dbReference>
<dbReference type="GO" id="GO:0043565">
    <property type="term" value="F:sequence-specific DNA binding"/>
    <property type="evidence" value="ECO:0007669"/>
    <property type="project" value="InterPro"/>
</dbReference>
<dbReference type="Pfam" id="PF25601">
    <property type="entry name" value="AAA_lid_14"/>
    <property type="match status" value="1"/>
</dbReference>
<dbReference type="PROSITE" id="PS50045">
    <property type="entry name" value="SIGMA54_INTERACT_4"/>
    <property type="match status" value="1"/>
</dbReference>
<dbReference type="InterPro" id="IPR002197">
    <property type="entry name" value="HTH_Fis"/>
</dbReference>
<feature type="domain" description="Response regulatory" evidence="7">
    <location>
        <begin position="6"/>
        <end position="125"/>
    </location>
</feature>
<dbReference type="Gene3D" id="3.40.50.2300">
    <property type="match status" value="1"/>
</dbReference>
<gene>
    <name evidence="8" type="ORF">JL102_14545</name>
</gene>
<keyword evidence="4" id="KW-0804">Transcription</keyword>
<dbReference type="InterPro" id="IPR011006">
    <property type="entry name" value="CheY-like_superfamily"/>
</dbReference>
<keyword evidence="5" id="KW-0597">Phosphoprotein</keyword>
<dbReference type="InterPro" id="IPR002078">
    <property type="entry name" value="Sigma_54_int"/>
</dbReference>
<dbReference type="SUPFAM" id="SSF52172">
    <property type="entry name" value="CheY-like"/>
    <property type="match status" value="1"/>
</dbReference>
<dbReference type="GO" id="GO:0006355">
    <property type="term" value="P:regulation of DNA-templated transcription"/>
    <property type="evidence" value="ECO:0007669"/>
    <property type="project" value="InterPro"/>
</dbReference>
<dbReference type="FunFam" id="3.40.50.300:FF:000006">
    <property type="entry name" value="DNA-binding transcriptional regulator NtrC"/>
    <property type="match status" value="1"/>
</dbReference>
<dbReference type="InterPro" id="IPR025944">
    <property type="entry name" value="Sigma_54_int_dom_CS"/>
</dbReference>
<dbReference type="Gene3D" id="1.10.10.60">
    <property type="entry name" value="Homeodomain-like"/>
    <property type="match status" value="1"/>
</dbReference>
<dbReference type="PROSITE" id="PS50110">
    <property type="entry name" value="RESPONSE_REGULATORY"/>
    <property type="match status" value="1"/>
</dbReference>
<dbReference type="AlphaFoldDB" id="A0A937FBD2"/>
<dbReference type="PANTHER" id="PTHR32071">
    <property type="entry name" value="TRANSCRIPTIONAL REGULATORY PROTEIN"/>
    <property type="match status" value="1"/>
</dbReference>
<dbReference type="SUPFAM" id="SSF46689">
    <property type="entry name" value="Homeodomain-like"/>
    <property type="match status" value="1"/>
</dbReference>
<dbReference type="InterPro" id="IPR003593">
    <property type="entry name" value="AAA+_ATPase"/>
</dbReference>
<dbReference type="GO" id="GO:0000160">
    <property type="term" value="P:phosphorelay signal transduction system"/>
    <property type="evidence" value="ECO:0007669"/>
    <property type="project" value="InterPro"/>
</dbReference>
<dbReference type="Gene3D" id="1.10.8.60">
    <property type="match status" value="1"/>
</dbReference>
<protein>
    <submittedName>
        <fullName evidence="8">Sigma-54-dependent Fis family transcriptional regulator</fullName>
    </submittedName>
</protein>
<evidence type="ECO:0000256" key="4">
    <source>
        <dbReference type="ARBA" id="ARBA00023163"/>
    </source>
</evidence>
<keyword evidence="1" id="KW-0547">Nucleotide-binding</keyword>
<accession>A0A937FBD2</accession>
<dbReference type="Pfam" id="PF00072">
    <property type="entry name" value="Response_reg"/>
    <property type="match status" value="1"/>
</dbReference>
<dbReference type="Proteomes" id="UP000659388">
    <property type="component" value="Unassembled WGS sequence"/>
</dbReference>
<name>A0A937FBD2_9BACT</name>
<reference evidence="8" key="1">
    <citation type="submission" date="2021-01" db="EMBL/GenBank/DDBJ databases">
        <title>Fulvivirga kasyanovii gen. nov., sp nov., a novel member of the phylum Bacteroidetes isolated from seawater in a mussel farm.</title>
        <authorList>
            <person name="Zhao L.-H."/>
            <person name="Wang Z.-J."/>
        </authorList>
    </citation>
    <scope>NUCLEOTIDE SEQUENCE</scope>
    <source>
        <strain evidence="8">2943</strain>
    </source>
</reference>
<keyword evidence="2" id="KW-0067">ATP-binding</keyword>
<evidence type="ECO:0000256" key="5">
    <source>
        <dbReference type="PROSITE-ProRule" id="PRU00169"/>
    </source>
</evidence>
<evidence type="ECO:0000313" key="9">
    <source>
        <dbReference type="Proteomes" id="UP000659388"/>
    </source>
</evidence>
<evidence type="ECO:0000259" key="6">
    <source>
        <dbReference type="PROSITE" id="PS50045"/>
    </source>
</evidence>
<dbReference type="InterPro" id="IPR001789">
    <property type="entry name" value="Sig_transdc_resp-reg_receiver"/>
</dbReference>
<evidence type="ECO:0000256" key="3">
    <source>
        <dbReference type="ARBA" id="ARBA00023015"/>
    </source>
</evidence>
<organism evidence="8 9">
    <name type="scientific">Fulvivirga sediminis</name>
    <dbReference type="NCBI Taxonomy" id="2803949"/>
    <lineage>
        <taxon>Bacteria</taxon>
        <taxon>Pseudomonadati</taxon>
        <taxon>Bacteroidota</taxon>
        <taxon>Cytophagia</taxon>
        <taxon>Cytophagales</taxon>
        <taxon>Fulvivirgaceae</taxon>
        <taxon>Fulvivirga</taxon>
    </lineage>
</organism>